<dbReference type="InterPro" id="IPR020568">
    <property type="entry name" value="Ribosomal_Su5_D2-typ_SF"/>
</dbReference>
<dbReference type="NCBIfam" id="TIGR00154">
    <property type="entry name" value="ispE"/>
    <property type="match status" value="1"/>
</dbReference>
<dbReference type="Proteomes" id="UP000179362">
    <property type="component" value="Unassembled WGS sequence"/>
</dbReference>
<dbReference type="Gene3D" id="3.30.70.890">
    <property type="entry name" value="GHMP kinase, C-terminal domain"/>
    <property type="match status" value="1"/>
</dbReference>
<comment type="caution">
    <text evidence="8">The sequence shown here is derived from an EMBL/GenBank/DDBJ whole genome shotgun (WGS) entry which is preliminary data.</text>
</comment>
<evidence type="ECO:0000256" key="2">
    <source>
        <dbReference type="ARBA" id="ARBA00022741"/>
    </source>
</evidence>
<dbReference type="InterPro" id="IPR006204">
    <property type="entry name" value="GHMP_kinase_N_dom"/>
</dbReference>
<dbReference type="GO" id="GO:0016114">
    <property type="term" value="P:terpenoid biosynthetic process"/>
    <property type="evidence" value="ECO:0007669"/>
    <property type="project" value="UniProtKB-UniRule"/>
</dbReference>
<sequence length="196" mass="21060">MQTWPAPAKLNLFLHVTGRRADGYHLLQTVFQFLDYGDELAFRVTDDGRIARAAPIPDVPEATDLTLRAARLLREATGVRRGVEIAVTKRIPAGGGLGGGSSDAATTLLALNQLWNLQLPPPELAALGLRLGADVPVFVHGRAAWAEGVGEVLTPMELEEPWYVVLAPSVQVSTAAVFADPELTHNTPPITIRAFL</sequence>
<dbReference type="InterPro" id="IPR036554">
    <property type="entry name" value="GHMP_kinase_C_sf"/>
</dbReference>
<reference evidence="8 9" key="1">
    <citation type="journal article" date="2016" name="Nat. Commun.">
        <title>Thousands of microbial genomes shed light on interconnected biogeochemical processes in an aquifer system.</title>
        <authorList>
            <person name="Anantharaman K."/>
            <person name="Brown C.T."/>
            <person name="Hug L.A."/>
            <person name="Sharon I."/>
            <person name="Castelle C.J."/>
            <person name="Probst A.J."/>
            <person name="Thomas B.C."/>
            <person name="Singh A."/>
            <person name="Wilkins M.J."/>
            <person name="Karaoz U."/>
            <person name="Brodie E.L."/>
            <person name="Williams K.H."/>
            <person name="Hubbard S.S."/>
            <person name="Banfield J.F."/>
        </authorList>
    </citation>
    <scope>NUCLEOTIDE SEQUENCE [LARGE SCALE GENOMIC DNA]</scope>
</reference>
<accession>A0A1F6TWE6</accession>
<evidence type="ECO:0000256" key="5">
    <source>
        <dbReference type="ARBA" id="ARBA00023229"/>
    </source>
</evidence>
<dbReference type="EMBL" id="MFTA01000113">
    <property type="protein sequence ID" value="OGI49473.1"/>
    <property type="molecule type" value="Genomic_DNA"/>
</dbReference>
<dbReference type="SUPFAM" id="SSF55060">
    <property type="entry name" value="GHMP Kinase, C-terminal domain"/>
    <property type="match status" value="1"/>
</dbReference>
<dbReference type="PANTHER" id="PTHR43527">
    <property type="entry name" value="4-DIPHOSPHOCYTIDYL-2-C-METHYL-D-ERYTHRITOL KINASE, CHLOROPLASTIC"/>
    <property type="match status" value="1"/>
</dbReference>
<evidence type="ECO:0000313" key="9">
    <source>
        <dbReference type="Proteomes" id="UP000179362"/>
    </source>
</evidence>
<gene>
    <name evidence="8" type="ORF">A3B81_01305</name>
</gene>
<name>A0A1F6TWE6_9PROT</name>
<evidence type="ECO:0000256" key="1">
    <source>
        <dbReference type="ARBA" id="ARBA00022679"/>
    </source>
</evidence>
<dbReference type="Pfam" id="PF00288">
    <property type="entry name" value="GHMP_kinases_N"/>
    <property type="match status" value="1"/>
</dbReference>
<dbReference type="SUPFAM" id="SSF54211">
    <property type="entry name" value="Ribosomal protein S5 domain 2-like"/>
    <property type="match status" value="1"/>
</dbReference>
<dbReference type="GO" id="GO:0050515">
    <property type="term" value="F:4-(cytidine 5'-diphospho)-2-C-methyl-D-erythritol kinase activity"/>
    <property type="evidence" value="ECO:0007669"/>
    <property type="project" value="UniProtKB-UniRule"/>
</dbReference>
<keyword evidence="2" id="KW-0547">Nucleotide-binding</keyword>
<keyword evidence="1" id="KW-0808">Transferase</keyword>
<dbReference type="Gene3D" id="3.30.230.10">
    <property type="match status" value="1"/>
</dbReference>
<feature type="domain" description="GHMP kinase N-terminal" evidence="7">
    <location>
        <begin position="65"/>
        <end position="141"/>
    </location>
</feature>
<evidence type="ECO:0000256" key="3">
    <source>
        <dbReference type="ARBA" id="ARBA00022777"/>
    </source>
</evidence>
<protein>
    <recommendedName>
        <fullName evidence="6">4-(cytidine 5'-diphospho)-2-C-methyl-D-erythritol kinase</fullName>
        <ecNumber evidence="6">2.7.1.148</ecNumber>
    </recommendedName>
</protein>
<dbReference type="HAMAP" id="MF_00061">
    <property type="entry name" value="IspE"/>
    <property type="match status" value="1"/>
</dbReference>
<dbReference type="InterPro" id="IPR014721">
    <property type="entry name" value="Ribsml_uS5_D2-typ_fold_subgr"/>
</dbReference>
<evidence type="ECO:0000256" key="4">
    <source>
        <dbReference type="ARBA" id="ARBA00022840"/>
    </source>
</evidence>
<dbReference type="AlphaFoldDB" id="A0A1F6TWE6"/>
<evidence type="ECO:0000256" key="6">
    <source>
        <dbReference type="NCBIfam" id="TIGR00154"/>
    </source>
</evidence>
<evidence type="ECO:0000259" key="7">
    <source>
        <dbReference type="Pfam" id="PF00288"/>
    </source>
</evidence>
<keyword evidence="4" id="KW-0067">ATP-binding</keyword>
<dbReference type="EC" id="2.7.1.148" evidence="6"/>
<keyword evidence="3 8" id="KW-0418">Kinase</keyword>
<dbReference type="InterPro" id="IPR004424">
    <property type="entry name" value="IspE"/>
</dbReference>
<organism evidence="8 9">
    <name type="scientific">Candidatus Muproteobacteria bacterium RIFCSPHIGHO2_02_FULL_65_16</name>
    <dbReference type="NCBI Taxonomy" id="1817766"/>
    <lineage>
        <taxon>Bacteria</taxon>
        <taxon>Pseudomonadati</taxon>
        <taxon>Pseudomonadota</taxon>
        <taxon>Candidatus Muproteobacteria</taxon>
    </lineage>
</organism>
<evidence type="ECO:0000313" key="8">
    <source>
        <dbReference type="EMBL" id="OGI49473.1"/>
    </source>
</evidence>
<feature type="non-terminal residue" evidence="8">
    <location>
        <position position="196"/>
    </location>
</feature>
<proteinExistence type="inferred from homology"/>
<keyword evidence="5" id="KW-0414">Isoprene biosynthesis</keyword>
<dbReference type="GO" id="GO:0005524">
    <property type="term" value="F:ATP binding"/>
    <property type="evidence" value="ECO:0007669"/>
    <property type="project" value="UniProtKB-KW"/>
</dbReference>
<dbReference type="PANTHER" id="PTHR43527:SF2">
    <property type="entry name" value="4-DIPHOSPHOCYTIDYL-2-C-METHYL-D-ERYTHRITOL KINASE, CHLOROPLASTIC"/>
    <property type="match status" value="1"/>
</dbReference>